<keyword evidence="1" id="KW-0472">Membrane</keyword>
<evidence type="ECO:0000313" key="3">
    <source>
        <dbReference type="Proteomes" id="UP001500368"/>
    </source>
</evidence>
<dbReference type="RefSeq" id="WP_345477230.1">
    <property type="nucleotide sequence ID" value="NZ_BAABLW010000007.1"/>
</dbReference>
<evidence type="ECO:0000256" key="1">
    <source>
        <dbReference type="SAM" id="Phobius"/>
    </source>
</evidence>
<accession>A0ABP9FVS4</accession>
<reference evidence="3" key="1">
    <citation type="journal article" date="2019" name="Int. J. Syst. Evol. Microbiol.">
        <title>The Global Catalogue of Microorganisms (GCM) 10K type strain sequencing project: providing services to taxonomists for standard genome sequencing and annotation.</title>
        <authorList>
            <consortium name="The Broad Institute Genomics Platform"/>
            <consortium name="The Broad Institute Genome Sequencing Center for Infectious Disease"/>
            <person name="Wu L."/>
            <person name="Ma J."/>
        </authorList>
    </citation>
    <scope>NUCLEOTIDE SEQUENCE [LARGE SCALE GENOMIC DNA]</scope>
    <source>
        <strain evidence="3">JCM 19129</strain>
    </source>
</reference>
<name>A0ABP9FVS4_9MICC</name>
<organism evidence="2 3">
    <name type="scientific">Nesterenkonia rhizosphaerae</name>
    <dbReference type="NCBI Taxonomy" id="1348272"/>
    <lineage>
        <taxon>Bacteria</taxon>
        <taxon>Bacillati</taxon>
        <taxon>Actinomycetota</taxon>
        <taxon>Actinomycetes</taxon>
        <taxon>Micrococcales</taxon>
        <taxon>Micrococcaceae</taxon>
        <taxon>Nesterenkonia</taxon>
    </lineage>
</organism>
<feature type="transmembrane region" description="Helical" evidence="1">
    <location>
        <begin position="55"/>
        <end position="76"/>
    </location>
</feature>
<keyword evidence="3" id="KW-1185">Reference proteome</keyword>
<evidence type="ECO:0000313" key="2">
    <source>
        <dbReference type="EMBL" id="GAA4918509.1"/>
    </source>
</evidence>
<sequence>MSRADEPRRTQRTVTPGNITVAQREELLRQRQRQTGRPWPQRANRLFGDPGRGSWLLMGIAAFALIFNGLISVARLTPLLGQQTDAQLIFSILGTALLPVGMLFAWAAARLRIFPSKWTASWTLSRVRRARVGRP</sequence>
<dbReference type="Proteomes" id="UP001500368">
    <property type="component" value="Unassembled WGS sequence"/>
</dbReference>
<gene>
    <name evidence="2" type="ORF">GCM10025790_12690</name>
</gene>
<keyword evidence="1" id="KW-1133">Transmembrane helix</keyword>
<proteinExistence type="predicted"/>
<protein>
    <submittedName>
        <fullName evidence="2">Uncharacterized protein</fullName>
    </submittedName>
</protein>
<keyword evidence="1" id="KW-0812">Transmembrane</keyword>
<dbReference type="EMBL" id="BAABLW010000007">
    <property type="protein sequence ID" value="GAA4918509.1"/>
    <property type="molecule type" value="Genomic_DNA"/>
</dbReference>
<feature type="transmembrane region" description="Helical" evidence="1">
    <location>
        <begin position="88"/>
        <end position="109"/>
    </location>
</feature>
<comment type="caution">
    <text evidence="2">The sequence shown here is derived from an EMBL/GenBank/DDBJ whole genome shotgun (WGS) entry which is preliminary data.</text>
</comment>